<accession>A0A7H8R972</accession>
<protein>
    <recommendedName>
        <fullName evidence="3">N-acetylglucosamine-induced protein 1</fullName>
    </recommendedName>
</protein>
<name>A0A7H8R972_TALRU</name>
<dbReference type="GO" id="GO:0006044">
    <property type="term" value="P:N-acetylglucosamine metabolic process"/>
    <property type="evidence" value="ECO:0007669"/>
    <property type="project" value="TreeGrafter"/>
</dbReference>
<evidence type="ECO:0008006" key="3">
    <source>
        <dbReference type="Google" id="ProtNLM"/>
    </source>
</evidence>
<dbReference type="Proteomes" id="UP000509510">
    <property type="component" value="Chromosome V"/>
</dbReference>
<dbReference type="AlphaFoldDB" id="A0A7H8R972"/>
<gene>
    <name evidence="1" type="ORF">TRUGW13939_10011</name>
</gene>
<organism evidence="1 2">
    <name type="scientific">Talaromyces rugulosus</name>
    <name type="common">Penicillium rugulosum</name>
    <dbReference type="NCBI Taxonomy" id="121627"/>
    <lineage>
        <taxon>Eukaryota</taxon>
        <taxon>Fungi</taxon>
        <taxon>Dikarya</taxon>
        <taxon>Ascomycota</taxon>
        <taxon>Pezizomycotina</taxon>
        <taxon>Eurotiomycetes</taxon>
        <taxon>Eurotiomycetidae</taxon>
        <taxon>Eurotiales</taxon>
        <taxon>Trichocomaceae</taxon>
        <taxon>Talaromyces</taxon>
        <taxon>Talaromyces sect. Islandici</taxon>
    </lineage>
</organism>
<dbReference type="RefSeq" id="XP_035349020.1">
    <property type="nucleotide sequence ID" value="XM_035493127.1"/>
</dbReference>
<evidence type="ECO:0000313" key="1">
    <source>
        <dbReference type="EMBL" id="QKX62846.1"/>
    </source>
</evidence>
<dbReference type="GO" id="GO:0005737">
    <property type="term" value="C:cytoplasm"/>
    <property type="evidence" value="ECO:0007669"/>
    <property type="project" value="TreeGrafter"/>
</dbReference>
<dbReference type="EMBL" id="CP055902">
    <property type="protein sequence ID" value="QKX62846.1"/>
    <property type="molecule type" value="Genomic_DNA"/>
</dbReference>
<evidence type="ECO:0000313" key="2">
    <source>
        <dbReference type="Proteomes" id="UP000509510"/>
    </source>
</evidence>
<dbReference type="InterPro" id="IPR022036">
    <property type="entry name" value="DUF3605"/>
</dbReference>
<dbReference type="PANTHER" id="PTHR35020:SF4">
    <property type="entry name" value="N-ACETYLGLUCOSAMINE-INDUCED PROTEIN 1"/>
    <property type="match status" value="1"/>
</dbReference>
<reference evidence="2" key="1">
    <citation type="submission" date="2020-06" db="EMBL/GenBank/DDBJ databases">
        <title>A chromosome-scale genome assembly of Talaromyces rugulosus W13939.</title>
        <authorList>
            <person name="Wang B."/>
            <person name="Guo L."/>
            <person name="Ye K."/>
            <person name="Wang L."/>
        </authorList>
    </citation>
    <scope>NUCLEOTIDE SEQUENCE [LARGE SCALE GENOMIC DNA]</scope>
    <source>
        <strain evidence="2">W13939</strain>
    </source>
</reference>
<proteinExistence type="predicted"/>
<keyword evidence="2" id="KW-1185">Reference proteome</keyword>
<sequence>MSDSAETFTNIDAALTDVVEPGADASQASQIHLTAQHPLPYWLVNVPRNQWPATCPDFLKGLPDKNIEILATLDADYRRLNWDGVKDLVRTNDIGKFQRVPSDLRRYLEYMFYIKQKYGSVMDFVLTERLHWDADDLKPRGPAFEHDDDFKVLYNDWPYGLDREIVHLVIWTKFDLDEDPATGLLTPSMWKKIDDYIEKTFRSRISPDHIIWFKNWKSLKSIHALEHFHVMLYKPDRDFIADITHGDVPLVEKIAQGA</sequence>
<dbReference type="KEGG" id="trg:TRUGW13939_10011"/>
<dbReference type="OrthoDB" id="10053431at2759"/>
<dbReference type="GeneID" id="55997492"/>
<dbReference type="Pfam" id="PF12239">
    <property type="entry name" value="DUF3605"/>
    <property type="match status" value="1"/>
</dbReference>
<dbReference type="PANTHER" id="PTHR35020">
    <property type="entry name" value="N-ACETYLGLUCOSAMINE-INDUCED PROTEIN 1"/>
    <property type="match status" value="1"/>
</dbReference>